<dbReference type="EMBL" id="JAPFCC010000001">
    <property type="protein sequence ID" value="MCW7553831.1"/>
    <property type="molecule type" value="Genomic_DNA"/>
</dbReference>
<dbReference type="Pfam" id="PF13681">
    <property type="entry name" value="PilX"/>
    <property type="match status" value="1"/>
</dbReference>
<dbReference type="InterPro" id="IPR025205">
    <property type="entry name" value="PilX/PilW_C"/>
</dbReference>
<feature type="transmembrane region" description="Helical" evidence="1">
    <location>
        <begin position="12"/>
        <end position="31"/>
    </location>
</feature>
<organism evidence="3 4">
    <name type="scientific">Endozoicomonas gorgoniicola</name>
    <dbReference type="NCBI Taxonomy" id="1234144"/>
    <lineage>
        <taxon>Bacteria</taxon>
        <taxon>Pseudomonadati</taxon>
        <taxon>Pseudomonadota</taxon>
        <taxon>Gammaproteobacteria</taxon>
        <taxon>Oceanospirillales</taxon>
        <taxon>Endozoicomonadaceae</taxon>
        <taxon>Endozoicomonas</taxon>
    </lineage>
</organism>
<evidence type="ECO:0000259" key="2">
    <source>
        <dbReference type="Pfam" id="PF13681"/>
    </source>
</evidence>
<evidence type="ECO:0000313" key="4">
    <source>
        <dbReference type="Proteomes" id="UP001209854"/>
    </source>
</evidence>
<keyword evidence="4" id="KW-1185">Reference proteome</keyword>
<keyword evidence="1" id="KW-1133">Transmembrane helix</keyword>
<keyword evidence="1" id="KW-0472">Membrane</keyword>
<sequence length="184" mass="20190">MHRRTARQNGAALLYTVVFMGLMAFAGLITMQSSMLAQKMSASYRNSQIAEVAAEAALLEAERCILNQALCSDIARFNNSCTNGLCFTGTNANNIITCRADNDQPWQDSTLWGDTTRTIASTSASAGTSARYIIEFICYMPRVLAGTEPNPANPVDWSRVYRITALSTLDDANTHVMLQSTFKR</sequence>
<feature type="domain" description="PilX/PilW C-terminal" evidence="2">
    <location>
        <begin position="98"/>
        <end position="183"/>
    </location>
</feature>
<protein>
    <submittedName>
        <fullName evidence="3">Pilus assembly protein</fullName>
    </submittedName>
</protein>
<dbReference type="Proteomes" id="UP001209854">
    <property type="component" value="Unassembled WGS sequence"/>
</dbReference>
<keyword evidence="1" id="KW-0812">Transmembrane</keyword>
<evidence type="ECO:0000256" key="1">
    <source>
        <dbReference type="SAM" id="Phobius"/>
    </source>
</evidence>
<name>A0ABT3MWU0_9GAMM</name>
<reference evidence="3 4" key="1">
    <citation type="submission" date="2022-10" db="EMBL/GenBank/DDBJ databases">
        <title>High-quality genome sequences of two octocoral-associated bacteria, Endozoicomonas euniceicola EF212 and Endozoicomonas gorgoniicola PS125.</title>
        <authorList>
            <person name="Chiou Y.-J."/>
            <person name="Chen Y.-H."/>
        </authorList>
    </citation>
    <scope>NUCLEOTIDE SEQUENCE [LARGE SCALE GENOMIC DNA]</scope>
    <source>
        <strain evidence="3 4">PS125</strain>
    </source>
</reference>
<comment type="caution">
    <text evidence="3">The sequence shown here is derived from an EMBL/GenBank/DDBJ whole genome shotgun (WGS) entry which is preliminary data.</text>
</comment>
<proteinExistence type="predicted"/>
<accession>A0ABT3MWU0</accession>
<gene>
    <name evidence="3" type="ORF">NX722_14585</name>
</gene>
<evidence type="ECO:0000313" key="3">
    <source>
        <dbReference type="EMBL" id="MCW7553831.1"/>
    </source>
</evidence>
<dbReference type="RefSeq" id="WP_262563570.1">
    <property type="nucleotide sequence ID" value="NZ_JAPFCC010000001.1"/>
</dbReference>